<reference evidence="1" key="1">
    <citation type="journal article" date="2014" name="Front. Microbiol.">
        <title>High frequency of phylogenetically diverse reductive dehalogenase-homologous genes in deep subseafloor sedimentary metagenomes.</title>
        <authorList>
            <person name="Kawai M."/>
            <person name="Futagami T."/>
            <person name="Toyoda A."/>
            <person name="Takaki Y."/>
            <person name="Nishi S."/>
            <person name="Hori S."/>
            <person name="Arai W."/>
            <person name="Tsubouchi T."/>
            <person name="Morono Y."/>
            <person name="Uchiyama I."/>
            <person name="Ito T."/>
            <person name="Fujiyama A."/>
            <person name="Inagaki F."/>
            <person name="Takami H."/>
        </authorList>
    </citation>
    <scope>NUCLEOTIDE SEQUENCE</scope>
    <source>
        <strain evidence="1">Expedition CK06-06</strain>
    </source>
</reference>
<dbReference type="PROSITE" id="PS50005">
    <property type="entry name" value="TPR"/>
    <property type="match status" value="1"/>
</dbReference>
<dbReference type="SUPFAM" id="SSF48452">
    <property type="entry name" value="TPR-like"/>
    <property type="match status" value="1"/>
</dbReference>
<comment type="caution">
    <text evidence="1">The sequence shown here is derived from an EMBL/GenBank/DDBJ whole genome shotgun (WGS) entry which is preliminary data.</text>
</comment>
<evidence type="ECO:0000313" key="1">
    <source>
        <dbReference type="EMBL" id="GAG35133.1"/>
    </source>
</evidence>
<dbReference type="AlphaFoldDB" id="X0XEQ4"/>
<proteinExistence type="predicted"/>
<dbReference type="EMBL" id="BARS01049636">
    <property type="protein sequence ID" value="GAG35133.1"/>
    <property type="molecule type" value="Genomic_DNA"/>
</dbReference>
<name>X0XEQ4_9ZZZZ</name>
<feature type="non-terminal residue" evidence="1">
    <location>
        <position position="1"/>
    </location>
</feature>
<dbReference type="Gene3D" id="1.25.40.10">
    <property type="entry name" value="Tetratricopeptide repeat domain"/>
    <property type="match status" value="1"/>
</dbReference>
<dbReference type="InterPro" id="IPR011990">
    <property type="entry name" value="TPR-like_helical_dom_sf"/>
</dbReference>
<sequence>GGIILSVAGSYAAADGMIAQALAMAQEIGDDHLLGLGLAAKAAHHFAYMESQAVDTGLRAAELLRSAGDPWYMADALWATQFGLVWLGRLDEAAKISDELEPLAAGVGNMVALMMAGRSRGARDAMLTGDSDAVEAFAKDDLELCRSAGMPWISNSYCYLGQAHFWRGRWEEALENSQEAARLEPPGFLAGGDWGYLFLMNAYSGDRDAALAMLRQKRGGAISFRSRHTSSSGSTAGART</sequence>
<organism evidence="1">
    <name type="scientific">marine sediment metagenome</name>
    <dbReference type="NCBI Taxonomy" id="412755"/>
    <lineage>
        <taxon>unclassified sequences</taxon>
        <taxon>metagenomes</taxon>
        <taxon>ecological metagenomes</taxon>
    </lineage>
</organism>
<feature type="non-terminal residue" evidence="1">
    <location>
        <position position="240"/>
    </location>
</feature>
<protein>
    <submittedName>
        <fullName evidence="1">Uncharacterized protein</fullName>
    </submittedName>
</protein>
<dbReference type="InterPro" id="IPR019734">
    <property type="entry name" value="TPR_rpt"/>
</dbReference>
<accession>X0XEQ4</accession>
<gene>
    <name evidence="1" type="ORF">S01H1_74220</name>
</gene>